<protein>
    <submittedName>
        <fullName evidence="3">Glycosyltransferase family 1 protein</fullName>
    </submittedName>
</protein>
<dbReference type="EMBL" id="RQPI01000008">
    <property type="protein sequence ID" value="RQW10631.1"/>
    <property type="molecule type" value="Genomic_DNA"/>
</dbReference>
<dbReference type="InterPro" id="IPR050194">
    <property type="entry name" value="Glycosyltransferase_grp1"/>
</dbReference>
<name>A0A3N9P339_9BACL</name>
<dbReference type="Gene3D" id="3.40.50.2000">
    <property type="entry name" value="Glycogen Phosphorylase B"/>
    <property type="match status" value="2"/>
</dbReference>
<evidence type="ECO:0000259" key="2">
    <source>
        <dbReference type="Pfam" id="PF13439"/>
    </source>
</evidence>
<keyword evidence="4" id="KW-1185">Reference proteome</keyword>
<feature type="domain" description="Glycosyl transferase family 1" evidence="1">
    <location>
        <begin position="186"/>
        <end position="349"/>
    </location>
</feature>
<dbReference type="GO" id="GO:0016757">
    <property type="term" value="F:glycosyltransferase activity"/>
    <property type="evidence" value="ECO:0007669"/>
    <property type="project" value="InterPro"/>
</dbReference>
<sequence>MSRKVLFCATVDFHFRAFHLPVLEWFKERGWEVHIAARGELDLPSVDRKFNISIERSPLRSGNWAAYRQLKDIMKRNDYDIIHAHTPMGGVLARLAAAGSRKKGTRMLYTAHGFHFCQGSSLASWLLYYPIEKGLSRLTDCLITINDEDYRLAVNRGFKAGQIEHVHGVGVDTDKFKPAGPAEKARLRQQSIYGTEEVLMFYAGEFNGNKNHQLLIRALARIKDQGAGIKLLLAGDGPLQEQCRLLASELGVAGQVDFLGYRKDIDRLLPLCDAAVSSSLREGLPVNIMEAMACGLPVIATRNRGHAELVKPGENGYLVEPGTGQEERMAGYMLELSRSSELRSKMGKKSLELVQTYNLTSVVKELGSIYIGHMREEESYEAGNQHYHAHI</sequence>
<accession>A0A3N9P339</accession>
<dbReference type="SUPFAM" id="SSF53756">
    <property type="entry name" value="UDP-Glycosyltransferase/glycogen phosphorylase"/>
    <property type="match status" value="1"/>
</dbReference>
<keyword evidence="3" id="KW-0808">Transferase</keyword>
<dbReference type="PANTHER" id="PTHR45947">
    <property type="entry name" value="SULFOQUINOVOSYL TRANSFERASE SQD2"/>
    <property type="match status" value="1"/>
</dbReference>
<dbReference type="InterPro" id="IPR001296">
    <property type="entry name" value="Glyco_trans_1"/>
</dbReference>
<proteinExistence type="predicted"/>
<dbReference type="AlphaFoldDB" id="A0A3N9P339"/>
<evidence type="ECO:0000313" key="3">
    <source>
        <dbReference type="EMBL" id="RQW10631.1"/>
    </source>
</evidence>
<dbReference type="Pfam" id="PF00534">
    <property type="entry name" value="Glycos_transf_1"/>
    <property type="match status" value="1"/>
</dbReference>
<dbReference type="InterPro" id="IPR028098">
    <property type="entry name" value="Glyco_trans_4-like_N"/>
</dbReference>
<comment type="caution">
    <text evidence="3">The sequence shown here is derived from an EMBL/GenBank/DDBJ whole genome shotgun (WGS) entry which is preliminary data.</text>
</comment>
<dbReference type="Proteomes" id="UP000282529">
    <property type="component" value="Unassembled WGS sequence"/>
</dbReference>
<dbReference type="CDD" id="cd03808">
    <property type="entry name" value="GT4_CapM-like"/>
    <property type="match status" value="1"/>
</dbReference>
<evidence type="ECO:0000259" key="1">
    <source>
        <dbReference type="Pfam" id="PF00534"/>
    </source>
</evidence>
<dbReference type="RefSeq" id="WP_124696379.1">
    <property type="nucleotide sequence ID" value="NZ_JBHUFE010000010.1"/>
</dbReference>
<evidence type="ECO:0000313" key="4">
    <source>
        <dbReference type="Proteomes" id="UP000282529"/>
    </source>
</evidence>
<gene>
    <name evidence="3" type="ORF">EH198_15355</name>
</gene>
<dbReference type="PANTHER" id="PTHR45947:SF3">
    <property type="entry name" value="SULFOQUINOVOSYL TRANSFERASE SQD2"/>
    <property type="match status" value="1"/>
</dbReference>
<feature type="domain" description="Glycosyltransferase subfamily 4-like N-terminal" evidence="2">
    <location>
        <begin position="24"/>
        <end position="174"/>
    </location>
</feature>
<dbReference type="Pfam" id="PF13439">
    <property type="entry name" value="Glyco_transf_4"/>
    <property type="match status" value="1"/>
</dbReference>
<dbReference type="OrthoDB" id="9806653at2"/>
<organism evidence="3 4">
    <name type="scientific">Paenibacillus rhizophilus</name>
    <dbReference type="NCBI Taxonomy" id="1850366"/>
    <lineage>
        <taxon>Bacteria</taxon>
        <taxon>Bacillati</taxon>
        <taxon>Bacillota</taxon>
        <taxon>Bacilli</taxon>
        <taxon>Bacillales</taxon>
        <taxon>Paenibacillaceae</taxon>
        <taxon>Paenibacillus</taxon>
    </lineage>
</organism>
<reference evidence="3 4" key="1">
    <citation type="submission" date="2018-11" db="EMBL/GenBank/DDBJ databases">
        <title>Genome sequence of strain 7197.</title>
        <authorList>
            <person name="Gao J."/>
            <person name="Sun J."/>
        </authorList>
    </citation>
    <scope>NUCLEOTIDE SEQUENCE [LARGE SCALE GENOMIC DNA]</scope>
    <source>
        <strain evidence="3 4">7197</strain>
    </source>
</reference>